<reference evidence="1" key="1">
    <citation type="submission" date="2021-02" db="EMBL/GenBank/DDBJ databases">
        <authorList>
            <person name="Dougan E. K."/>
            <person name="Rhodes N."/>
            <person name="Thang M."/>
            <person name="Chan C."/>
        </authorList>
    </citation>
    <scope>NUCLEOTIDE SEQUENCE</scope>
</reference>
<keyword evidence="2" id="KW-1185">Reference proteome</keyword>
<protein>
    <submittedName>
        <fullName evidence="1">Pkd-2 protein</fullName>
    </submittedName>
</protein>
<evidence type="ECO:0000313" key="2">
    <source>
        <dbReference type="Proteomes" id="UP000604046"/>
    </source>
</evidence>
<accession>A0A812SGN4</accession>
<comment type="caution">
    <text evidence="1">The sequence shown here is derived from an EMBL/GenBank/DDBJ whole genome shotgun (WGS) entry which is preliminary data.</text>
</comment>
<sequence length="181" mass="19157">MDAAAGPQSQTNTSSMCKVESSLAFPAHAFLNDGSAAKAAKDELEKLVSQADPSTAVWRPLLQKLMTAADDSPSPSAGLQDCLDRSCAKLRAADYEAFRQSLRSSALANDPLQGWRQRLVAEGYGAARDTALPIEAAEKEAAENQEALTQVESMVPEGSGVVFLCQSGSFMYDLQVASSVP</sequence>
<organism evidence="1 2">
    <name type="scientific">Symbiodinium natans</name>
    <dbReference type="NCBI Taxonomy" id="878477"/>
    <lineage>
        <taxon>Eukaryota</taxon>
        <taxon>Sar</taxon>
        <taxon>Alveolata</taxon>
        <taxon>Dinophyceae</taxon>
        <taxon>Suessiales</taxon>
        <taxon>Symbiodiniaceae</taxon>
        <taxon>Symbiodinium</taxon>
    </lineage>
</organism>
<gene>
    <name evidence="1" type="primary">pkd-2</name>
    <name evidence="1" type="ORF">SNAT2548_LOCUS26951</name>
</gene>
<dbReference type="Proteomes" id="UP000604046">
    <property type="component" value="Unassembled WGS sequence"/>
</dbReference>
<dbReference type="AlphaFoldDB" id="A0A812SGN4"/>
<proteinExistence type="predicted"/>
<evidence type="ECO:0000313" key="1">
    <source>
        <dbReference type="EMBL" id="CAE7479953.1"/>
    </source>
</evidence>
<dbReference type="EMBL" id="CAJNDS010002448">
    <property type="protein sequence ID" value="CAE7479953.1"/>
    <property type="molecule type" value="Genomic_DNA"/>
</dbReference>
<name>A0A812SGN4_9DINO</name>